<dbReference type="InterPro" id="IPR008284">
    <property type="entry name" value="MoCF_biosynth_CS"/>
</dbReference>
<keyword evidence="4" id="KW-0501">Molybdenum cofactor biosynthesis</keyword>
<dbReference type="PANTHER" id="PTHR43764:SF1">
    <property type="entry name" value="MOLYBDOPTERIN MOLYBDOTRANSFERASE"/>
    <property type="match status" value="1"/>
</dbReference>
<name>A0A0P1LZU3_9BACT</name>
<feature type="domain" description="MoaB/Mog" evidence="8">
    <location>
        <begin position="80"/>
        <end position="223"/>
    </location>
</feature>
<dbReference type="EMBL" id="FAOP01000010">
    <property type="protein sequence ID" value="CUU08544.1"/>
    <property type="molecule type" value="Genomic_DNA"/>
</dbReference>
<protein>
    <recommendedName>
        <fullName evidence="3">Molybdopterin adenylyltransferase</fullName>
        <ecNumber evidence="2">2.7.7.75</ecNumber>
    </recommendedName>
</protein>
<accession>A0A0P1M2I1</accession>
<dbReference type="InterPro" id="IPR036522">
    <property type="entry name" value="MoaC_sf"/>
</dbReference>
<dbReference type="InterPro" id="IPR036425">
    <property type="entry name" value="MoaB/Mog-like_dom_sf"/>
</dbReference>
<accession>A0A0S4NBU5</accession>
<evidence type="ECO:0000313" key="10">
    <source>
        <dbReference type="Proteomes" id="UP000182011"/>
    </source>
</evidence>
<evidence type="ECO:0000256" key="4">
    <source>
        <dbReference type="ARBA" id="ARBA00023150"/>
    </source>
</evidence>
<accession>A0A0P1MF30</accession>
<dbReference type="InterPro" id="IPR051920">
    <property type="entry name" value="MPT_Adenylyltrnsfr/MoaC-Rel"/>
</dbReference>
<comment type="pathway">
    <text evidence="1">Cofactor biosynthesis; molybdopterin biosynthesis.</text>
</comment>
<dbReference type="Proteomes" id="UP000182011">
    <property type="component" value="Unassembled WGS sequence"/>
</dbReference>
<accession>A0A0P1MEK4</accession>
<dbReference type="GO" id="GO:0006777">
    <property type="term" value="P:Mo-molybdopterin cofactor biosynthetic process"/>
    <property type="evidence" value="ECO:0007669"/>
    <property type="project" value="UniProtKB-KW"/>
</dbReference>
<accession>A0A0P1M8T6</accession>
<accession>A0A0P1LZU3</accession>
<dbReference type="PANTHER" id="PTHR43764">
    <property type="entry name" value="MOLYBDENUM COFACTOR BIOSYNTHESIS"/>
    <property type="match status" value="1"/>
</dbReference>
<dbReference type="AlphaFoldDB" id="A0A0P1LZU3"/>
<dbReference type="NCBIfam" id="NF002947">
    <property type="entry name" value="PRK03604.1"/>
    <property type="match status" value="1"/>
</dbReference>
<accession>A0A0P1P7F9</accession>
<dbReference type="Gene3D" id="3.40.980.10">
    <property type="entry name" value="MoaB/Mog-like domain"/>
    <property type="match status" value="1"/>
</dbReference>
<dbReference type="Gene3D" id="3.30.70.640">
    <property type="entry name" value="Molybdopterin cofactor biosynthesis C (MoaC) domain"/>
    <property type="match status" value="1"/>
</dbReference>
<gene>
    <name evidence="9" type="ORF">JGI4_02115</name>
</gene>
<dbReference type="Pfam" id="PF00994">
    <property type="entry name" value="MoCF_biosynth"/>
    <property type="match status" value="1"/>
</dbReference>
<dbReference type="SMART" id="SM00852">
    <property type="entry name" value="MoCF_biosynth"/>
    <property type="match status" value="1"/>
</dbReference>
<evidence type="ECO:0000256" key="5">
    <source>
        <dbReference type="ARBA" id="ARBA00051131"/>
    </source>
</evidence>
<proteinExistence type="predicted"/>
<dbReference type="STRING" id="1633631.GCA_001442925_02108"/>
<accession>A0A0P1LSZ5</accession>
<dbReference type="Pfam" id="PF01967">
    <property type="entry name" value="MoaC"/>
    <property type="match status" value="1"/>
</dbReference>
<sequence length="232" mass="26078">MGFEHKIEDNKIIIEVTVKTIARTGCEMEALFAVSCAALNIYDMLKPIDKDIEIKEIKLIEKKGGKSDFKEEIPEDFKAGVLVISDSVYAGKKEDKAGEFIAQSLRNMGVKEIEYKIVPDEPEMIKEEVLKWCDKNFNLVVTTGGTGLSPRDKTPETIGLLIERDISQIMEMARVYGYERTPYSMFSRGIAGIRNKTLILTLPGSTKGAKESMNAIFPYVFHIFKIMEGKGH</sequence>
<dbReference type="EC" id="2.7.7.75" evidence="2"/>
<comment type="catalytic activity">
    <reaction evidence="5">
        <text>molybdopterin + ATP + H(+) = adenylyl-molybdopterin + diphosphate</text>
        <dbReference type="Rhea" id="RHEA:31331"/>
        <dbReference type="ChEBI" id="CHEBI:15378"/>
        <dbReference type="ChEBI" id="CHEBI:30616"/>
        <dbReference type="ChEBI" id="CHEBI:33019"/>
        <dbReference type="ChEBI" id="CHEBI:58698"/>
        <dbReference type="ChEBI" id="CHEBI:62727"/>
        <dbReference type="EC" id="2.7.7.75"/>
    </reaction>
</comment>
<dbReference type="NCBIfam" id="TIGR00177">
    <property type="entry name" value="molyb_syn"/>
    <property type="match status" value="1"/>
</dbReference>
<comment type="function">
    <text evidence="7">Catalyzes the adenylation of molybdopterin as part of the biosynthesis of the molybdenum-cofactor.</text>
</comment>
<dbReference type="SUPFAM" id="SSF55040">
    <property type="entry name" value="Molybdenum cofactor biosynthesis protein C, MoaC"/>
    <property type="match status" value="1"/>
</dbReference>
<dbReference type="CDD" id="cd00886">
    <property type="entry name" value="MogA_MoaB"/>
    <property type="match status" value="1"/>
</dbReference>
<organism evidence="9 10">
    <name type="scientific">Candidatus Kryptonium thompsonii</name>
    <dbReference type="NCBI Taxonomy" id="1633631"/>
    <lineage>
        <taxon>Bacteria</taxon>
        <taxon>Pseudomonadati</taxon>
        <taxon>Candidatus Kryptoniota</taxon>
        <taxon>Candidatus Kryptonium</taxon>
    </lineage>
</organism>
<evidence type="ECO:0000256" key="3">
    <source>
        <dbReference type="ARBA" id="ARBA00013491"/>
    </source>
</evidence>
<evidence type="ECO:0000256" key="2">
    <source>
        <dbReference type="ARBA" id="ARBA00012509"/>
    </source>
</evidence>
<dbReference type="GO" id="GO:0061598">
    <property type="term" value="F:molybdopterin adenylyltransferase activity"/>
    <property type="evidence" value="ECO:0007669"/>
    <property type="project" value="UniProtKB-EC"/>
</dbReference>
<accession>A0A0P1M8Q6</accession>
<evidence type="ECO:0000256" key="6">
    <source>
        <dbReference type="ARBA" id="ARBA00055087"/>
    </source>
</evidence>
<dbReference type="UniPathway" id="UPA00344"/>
<evidence type="ECO:0000259" key="8">
    <source>
        <dbReference type="SMART" id="SM00852"/>
    </source>
</evidence>
<evidence type="ECO:0000256" key="7">
    <source>
        <dbReference type="ARBA" id="ARBA00058212"/>
    </source>
</evidence>
<dbReference type="SUPFAM" id="SSF53218">
    <property type="entry name" value="Molybdenum cofactor biosynthesis proteins"/>
    <property type="match status" value="1"/>
</dbReference>
<comment type="function">
    <text evidence="6">Catalyzes the conversion of (8S)-3',8-cyclo-7,8-dihydroguanosine 5'-triphosphate to cyclic pyranopterin monophosphate (cPMP).</text>
</comment>
<reference evidence="9 10" key="1">
    <citation type="submission" date="2015-11" db="EMBL/GenBank/DDBJ databases">
        <authorList>
            <person name="Zhang Y."/>
            <person name="Guo Z."/>
        </authorList>
    </citation>
    <scope>NUCLEOTIDE SEQUENCE [LARGE SCALE GENOMIC DNA]</scope>
    <source>
        <strain evidence="9">JGI-4</strain>
    </source>
</reference>
<accession>A0A0P1NTP4</accession>
<dbReference type="PROSITE" id="PS01078">
    <property type="entry name" value="MOCF_BIOSYNTHESIS_1"/>
    <property type="match status" value="1"/>
</dbReference>
<evidence type="ECO:0000256" key="1">
    <source>
        <dbReference type="ARBA" id="ARBA00005046"/>
    </source>
</evidence>
<dbReference type="InterPro" id="IPR001453">
    <property type="entry name" value="MoaB/Mog_dom"/>
</dbReference>
<evidence type="ECO:0000313" key="9">
    <source>
        <dbReference type="EMBL" id="CUU08544.1"/>
    </source>
</evidence>
<dbReference type="InterPro" id="IPR002820">
    <property type="entry name" value="Mopterin_CF_biosynth-C_dom"/>
</dbReference>